<dbReference type="SMART" id="SM00256">
    <property type="entry name" value="FBOX"/>
    <property type="match status" value="1"/>
</dbReference>
<dbReference type="SUPFAM" id="SSF81383">
    <property type="entry name" value="F-box domain"/>
    <property type="match status" value="1"/>
</dbReference>
<dbReference type="InterPro" id="IPR036047">
    <property type="entry name" value="F-box-like_dom_sf"/>
</dbReference>
<dbReference type="AlphaFoldDB" id="A0AAX4JW05"/>
<keyword evidence="3" id="KW-1185">Reference proteome</keyword>
<dbReference type="RefSeq" id="XP_066075851.1">
    <property type="nucleotide sequence ID" value="XM_066219754.1"/>
</dbReference>
<dbReference type="EMBL" id="CP144102">
    <property type="protein sequence ID" value="WWC89088.1"/>
    <property type="molecule type" value="Genomic_DNA"/>
</dbReference>
<evidence type="ECO:0000313" key="2">
    <source>
        <dbReference type="EMBL" id="WWC89088.1"/>
    </source>
</evidence>
<gene>
    <name evidence="2" type="ORF">L201_004006</name>
</gene>
<dbReference type="Pfam" id="PF00646">
    <property type="entry name" value="F-box"/>
    <property type="match status" value="1"/>
</dbReference>
<protein>
    <recommendedName>
        <fullName evidence="1">F-box domain-containing protein</fullName>
    </recommendedName>
</protein>
<organism evidence="2 3">
    <name type="scientific">Kwoniella dendrophila CBS 6074</name>
    <dbReference type="NCBI Taxonomy" id="1295534"/>
    <lineage>
        <taxon>Eukaryota</taxon>
        <taxon>Fungi</taxon>
        <taxon>Dikarya</taxon>
        <taxon>Basidiomycota</taxon>
        <taxon>Agaricomycotina</taxon>
        <taxon>Tremellomycetes</taxon>
        <taxon>Tremellales</taxon>
        <taxon>Cryptococcaceae</taxon>
        <taxon>Kwoniella</taxon>
    </lineage>
</organism>
<name>A0AAX4JW05_9TREE</name>
<evidence type="ECO:0000259" key="1">
    <source>
        <dbReference type="PROSITE" id="PS50181"/>
    </source>
</evidence>
<feature type="domain" description="F-box" evidence="1">
    <location>
        <begin position="1"/>
        <end position="45"/>
    </location>
</feature>
<dbReference type="PROSITE" id="PS50181">
    <property type="entry name" value="FBOX"/>
    <property type="match status" value="1"/>
</dbReference>
<dbReference type="CDD" id="cd09917">
    <property type="entry name" value="F-box_SF"/>
    <property type="match status" value="1"/>
</dbReference>
<sequence>MDRLDNDILHLLFDLLDTSDILVCSRVCKHLHRAILDNTRIQLSLVKRFHNVPKLNNNTNGLTAREEIQLIQGTHLNLHEFRPVISTFDLPDNQEVYMVWNDYIITQPLTTNRDELKATGKHTVCTLWKDDIPQGFRLPFYTDRKVLAIDPDQDLILVKELVKIDEDDHSPKDIESDFGSDLYTVSDHEISIGLEDDMNYEVEEYLHAYHLFNRSSDPVAYSPKTNITNHYLNGERGQQELSILQDGKMMLVENVIMRMYDWRTWEQIARFPPAYLGCWESRISWVITSNNLLVGVDLPEVRNARPISARGSVGHEIASLAIFNLDELNPPSHIVWTPDLLLEIPLSSKSLPYVIKKIDKVYKYSQSIENNHPPNDQPILHETTDPRFLSLTINVEIDRAERKILKIVLPVEELRNLMTIHPKQMVMCADVTYDGIWGDFSNPFFGIRRISFSKWSHLAHVSLINHDDQQQVQYGWNMISQKVEAMKMYGNLRLSISDYNPFNFIGTQVRYDRYGSMRSFIWEDLTEDQLAKDETRTEPSSCMPYHKSPIPLAMAGSPYYKIPGPGSINYDVTVKLNQKGKPGKLCFDGKRLVVQMIEDGSGKRTAWILDFTI</sequence>
<reference evidence="2 3" key="1">
    <citation type="submission" date="2024-01" db="EMBL/GenBank/DDBJ databases">
        <title>Comparative genomics of Cryptococcus and Kwoniella reveals pathogenesis evolution and contrasting modes of karyotype evolution via chromosome fusion or intercentromeric recombination.</title>
        <authorList>
            <person name="Coelho M.A."/>
            <person name="David-Palma M."/>
            <person name="Shea T."/>
            <person name="Bowers K."/>
            <person name="McGinley-Smith S."/>
            <person name="Mohammad A.W."/>
            <person name="Gnirke A."/>
            <person name="Yurkov A.M."/>
            <person name="Nowrousian M."/>
            <person name="Sun S."/>
            <person name="Cuomo C.A."/>
            <person name="Heitman J."/>
        </authorList>
    </citation>
    <scope>NUCLEOTIDE SEQUENCE [LARGE SCALE GENOMIC DNA]</scope>
    <source>
        <strain evidence="2 3">CBS 6074</strain>
    </source>
</reference>
<dbReference type="GeneID" id="91094676"/>
<dbReference type="InterPro" id="IPR001810">
    <property type="entry name" value="F-box_dom"/>
</dbReference>
<proteinExistence type="predicted"/>
<accession>A0AAX4JW05</accession>
<evidence type="ECO:0000313" key="3">
    <source>
        <dbReference type="Proteomes" id="UP001355207"/>
    </source>
</evidence>
<dbReference type="Proteomes" id="UP001355207">
    <property type="component" value="Chromosome 5"/>
</dbReference>